<evidence type="ECO:0000256" key="4">
    <source>
        <dbReference type="ARBA" id="ARBA00022475"/>
    </source>
</evidence>
<dbReference type="EMBL" id="JBHUJD010000007">
    <property type="protein sequence ID" value="MFD2310137.1"/>
    <property type="molecule type" value="Genomic_DNA"/>
</dbReference>
<feature type="compositionally biased region" description="Acidic residues" evidence="10">
    <location>
        <begin position="207"/>
        <end position="227"/>
    </location>
</feature>
<evidence type="ECO:0000256" key="11">
    <source>
        <dbReference type="SAM" id="SignalP"/>
    </source>
</evidence>
<keyword evidence="14" id="KW-1185">Reference proteome</keyword>
<keyword evidence="6" id="KW-0812">Transmembrane</keyword>
<proteinExistence type="inferred from homology"/>
<keyword evidence="7" id="KW-0653">Protein transport</keyword>
<feature type="compositionally biased region" description="Low complexity" evidence="10">
    <location>
        <begin position="241"/>
        <end position="263"/>
    </location>
</feature>
<evidence type="ECO:0000256" key="1">
    <source>
        <dbReference type="ARBA" id="ARBA00004383"/>
    </source>
</evidence>
<evidence type="ECO:0000313" key="13">
    <source>
        <dbReference type="EMBL" id="MFD2310137.1"/>
    </source>
</evidence>
<dbReference type="SUPFAM" id="SSF74653">
    <property type="entry name" value="TolA/TonB C-terminal domain"/>
    <property type="match status" value="1"/>
</dbReference>
<dbReference type="Pfam" id="PF03544">
    <property type="entry name" value="TonB_C"/>
    <property type="match status" value="1"/>
</dbReference>
<comment type="similarity">
    <text evidence="2">Belongs to the TonB family.</text>
</comment>
<feature type="region of interest" description="Disordered" evidence="10">
    <location>
        <begin position="203"/>
        <end position="295"/>
    </location>
</feature>
<dbReference type="NCBIfam" id="TIGR01352">
    <property type="entry name" value="tonB_Cterm"/>
    <property type="match status" value="1"/>
</dbReference>
<evidence type="ECO:0000256" key="2">
    <source>
        <dbReference type="ARBA" id="ARBA00006555"/>
    </source>
</evidence>
<feature type="domain" description="TonB C-terminal" evidence="12">
    <location>
        <begin position="305"/>
        <end position="397"/>
    </location>
</feature>
<reference evidence="14" key="1">
    <citation type="journal article" date="2019" name="Int. J. Syst. Evol. Microbiol.">
        <title>The Global Catalogue of Microorganisms (GCM) 10K type strain sequencing project: providing services to taxonomists for standard genome sequencing and annotation.</title>
        <authorList>
            <consortium name="The Broad Institute Genomics Platform"/>
            <consortium name="The Broad Institute Genome Sequencing Center for Infectious Disease"/>
            <person name="Wu L."/>
            <person name="Ma J."/>
        </authorList>
    </citation>
    <scope>NUCLEOTIDE SEQUENCE [LARGE SCALE GENOMIC DNA]</scope>
    <source>
        <strain evidence="14">KCTC 12848</strain>
    </source>
</reference>
<keyword evidence="11" id="KW-0732">Signal</keyword>
<keyword evidence="8" id="KW-1133">Transmembrane helix</keyword>
<evidence type="ECO:0000256" key="10">
    <source>
        <dbReference type="SAM" id="MobiDB-lite"/>
    </source>
</evidence>
<keyword evidence="5" id="KW-0997">Cell inner membrane</keyword>
<evidence type="ECO:0000256" key="3">
    <source>
        <dbReference type="ARBA" id="ARBA00022448"/>
    </source>
</evidence>
<dbReference type="InterPro" id="IPR016087">
    <property type="entry name" value="Chalcone_isomerase"/>
</dbReference>
<evidence type="ECO:0000259" key="12">
    <source>
        <dbReference type="PROSITE" id="PS52015"/>
    </source>
</evidence>
<dbReference type="RefSeq" id="WP_265721412.1">
    <property type="nucleotide sequence ID" value="NZ_JAPIVK010000011.1"/>
</dbReference>
<dbReference type="Proteomes" id="UP001597425">
    <property type="component" value="Unassembled WGS sequence"/>
</dbReference>
<feature type="compositionally biased region" description="Acidic residues" evidence="10">
    <location>
        <begin position="285"/>
        <end position="295"/>
    </location>
</feature>
<keyword evidence="3" id="KW-0813">Transport</keyword>
<sequence length="397" mass="43806">MKPIKLVTALLAFATALSAHAAPLLNGLALEQQFNKDRYIAAVYSENLTTNSSALLDNDMPRRLEIRIVADRLSARRFRNQWMEGIAINNPGDLLTEQADNMVTFANLFQGRFYKGDHLDVVFAVDTGTTSVALNGLPLGQIEDREFFNTLLRAWVGPVPPSSDFREGLLADGDVESSMLGRYEALEPTAERIAEIEDQLEAREAEASEEPVEEEVAATEPEAEDPEVEKPTLAATEVPKPSLASANETAAAAAGAAEKAAPEPSQPEPAKPARQEAAKRSAPPEMEEEEEEETLTADLILARQLYHSQLLRHTYGHIRYPQRAQERGQEGSVRLNVTIDQRGEVRDVQTVQDSRYATLNRAARKAVEDASPFPTAPSQLIEDEFRFTLPITFQLSN</sequence>
<gene>
    <name evidence="13" type="ORF">ACFSKX_06870</name>
</gene>
<feature type="chain" id="PRO_5045929931" evidence="11">
    <location>
        <begin position="22"/>
        <end position="397"/>
    </location>
</feature>
<dbReference type="SUPFAM" id="SSF54626">
    <property type="entry name" value="Chalcone isomerase"/>
    <property type="match status" value="1"/>
</dbReference>
<evidence type="ECO:0000256" key="7">
    <source>
        <dbReference type="ARBA" id="ARBA00022927"/>
    </source>
</evidence>
<evidence type="ECO:0000256" key="6">
    <source>
        <dbReference type="ARBA" id="ARBA00022692"/>
    </source>
</evidence>
<comment type="subcellular location">
    <subcellularLocation>
        <location evidence="1">Cell inner membrane</location>
        <topology evidence="1">Single-pass membrane protein</topology>
        <orientation evidence="1">Periplasmic side</orientation>
    </subcellularLocation>
</comment>
<evidence type="ECO:0000256" key="8">
    <source>
        <dbReference type="ARBA" id="ARBA00022989"/>
    </source>
</evidence>
<protein>
    <submittedName>
        <fullName evidence="13">TonB family protein</fullName>
    </submittedName>
</protein>
<name>A0ABW5EA18_9GAMM</name>
<evidence type="ECO:0000256" key="9">
    <source>
        <dbReference type="ARBA" id="ARBA00023136"/>
    </source>
</evidence>
<dbReference type="Pfam" id="PF16036">
    <property type="entry name" value="Chalcone_3"/>
    <property type="match status" value="1"/>
</dbReference>
<dbReference type="PANTHER" id="PTHR33446">
    <property type="entry name" value="PROTEIN TONB-RELATED"/>
    <property type="match status" value="1"/>
</dbReference>
<dbReference type="Gene3D" id="3.30.1150.10">
    <property type="match status" value="1"/>
</dbReference>
<keyword evidence="9" id="KW-0472">Membrane</keyword>
<dbReference type="InterPro" id="IPR037682">
    <property type="entry name" value="TonB_C"/>
</dbReference>
<dbReference type="InterPro" id="IPR006260">
    <property type="entry name" value="TonB/TolA_C"/>
</dbReference>
<evidence type="ECO:0000313" key="14">
    <source>
        <dbReference type="Proteomes" id="UP001597425"/>
    </source>
</evidence>
<feature type="signal peptide" evidence="11">
    <location>
        <begin position="1"/>
        <end position="21"/>
    </location>
</feature>
<dbReference type="PANTHER" id="PTHR33446:SF2">
    <property type="entry name" value="PROTEIN TONB"/>
    <property type="match status" value="1"/>
</dbReference>
<comment type="caution">
    <text evidence="13">The sequence shown here is derived from an EMBL/GenBank/DDBJ whole genome shotgun (WGS) entry which is preliminary data.</text>
</comment>
<organism evidence="13 14">
    <name type="scientific">Microbulbifer halophilus</name>
    <dbReference type="NCBI Taxonomy" id="453963"/>
    <lineage>
        <taxon>Bacteria</taxon>
        <taxon>Pseudomonadati</taxon>
        <taxon>Pseudomonadota</taxon>
        <taxon>Gammaproteobacteria</taxon>
        <taxon>Cellvibrionales</taxon>
        <taxon>Microbulbiferaceae</taxon>
        <taxon>Microbulbifer</taxon>
    </lineage>
</organism>
<dbReference type="InterPro" id="IPR036298">
    <property type="entry name" value="Chalcone_isomerase_sf"/>
</dbReference>
<dbReference type="PROSITE" id="PS52015">
    <property type="entry name" value="TONB_CTD"/>
    <property type="match status" value="1"/>
</dbReference>
<evidence type="ECO:0000256" key="5">
    <source>
        <dbReference type="ARBA" id="ARBA00022519"/>
    </source>
</evidence>
<accession>A0ABW5EA18</accession>
<keyword evidence="4" id="KW-1003">Cell membrane</keyword>
<dbReference type="InterPro" id="IPR051045">
    <property type="entry name" value="TonB-dependent_transducer"/>
</dbReference>